<proteinExistence type="predicted"/>
<feature type="region of interest" description="Disordered" evidence="4">
    <location>
        <begin position="200"/>
        <end position="237"/>
    </location>
</feature>
<dbReference type="AlphaFoldDB" id="A0AAD4MBM5"/>
<dbReference type="InterPro" id="IPR036910">
    <property type="entry name" value="HMG_box_dom_sf"/>
</dbReference>
<organism evidence="6 7">
    <name type="scientific">Multifurca ochricompacta</name>
    <dbReference type="NCBI Taxonomy" id="376703"/>
    <lineage>
        <taxon>Eukaryota</taxon>
        <taxon>Fungi</taxon>
        <taxon>Dikarya</taxon>
        <taxon>Basidiomycota</taxon>
        <taxon>Agaricomycotina</taxon>
        <taxon>Agaricomycetes</taxon>
        <taxon>Russulales</taxon>
        <taxon>Russulaceae</taxon>
        <taxon>Multifurca</taxon>
    </lineage>
</organism>
<dbReference type="PANTHER" id="PTHR10270">
    <property type="entry name" value="SOX TRANSCRIPTION FACTOR"/>
    <property type="match status" value="1"/>
</dbReference>
<name>A0AAD4MBM5_9AGAM</name>
<sequence length="386" mass="42843">MPGTQTPSNLSFSRDLYIFTNLPIPRESQEAPVSFQRPYPYNLDPVLTGGPEVTYQPQESIVPYSQIPLPLRIDSRSARKSKQPPRPSNAFMLFRSDFLKRKFIHKDQETRQHKLSIIIAKCWHKLSKEEKEKWALEAEREKKEHALKYVGYKFQPRARAKTRREPKFSVQPKELDRLCHLADMAYQGILNDDVPQVTRKVTTSPSSTSITLAASPTLLPQTKPTLSPSGSQEQAQPLQPIPLSAGEAGLSVQSLQFPYMTAINPFQNVGMPRGTRGIASAATELDSGPVRPPANSVLNTAVYPFSAFPSQVVPQNSTLTQAQAANPFTTAIYDSGAQIFRGIIRVPLPASLARNSLAHKVTSASMVDHGYHLATLPSRGPLQDFF</sequence>
<evidence type="ECO:0000313" key="6">
    <source>
        <dbReference type="EMBL" id="KAI0306894.1"/>
    </source>
</evidence>
<feature type="DNA-binding region" description="HMG box" evidence="3">
    <location>
        <begin position="84"/>
        <end position="153"/>
    </location>
</feature>
<evidence type="ECO:0000313" key="7">
    <source>
        <dbReference type="Proteomes" id="UP001203297"/>
    </source>
</evidence>
<keyword evidence="1 3" id="KW-0238">DNA-binding</keyword>
<dbReference type="GO" id="GO:0001228">
    <property type="term" value="F:DNA-binding transcription activator activity, RNA polymerase II-specific"/>
    <property type="evidence" value="ECO:0007669"/>
    <property type="project" value="TreeGrafter"/>
</dbReference>
<dbReference type="Proteomes" id="UP001203297">
    <property type="component" value="Unassembled WGS sequence"/>
</dbReference>
<protein>
    <recommendedName>
        <fullName evidence="5">HMG box domain-containing protein</fullName>
    </recommendedName>
</protein>
<comment type="caution">
    <text evidence="6">The sequence shown here is derived from an EMBL/GenBank/DDBJ whole genome shotgun (WGS) entry which is preliminary data.</text>
</comment>
<evidence type="ECO:0000259" key="5">
    <source>
        <dbReference type="PROSITE" id="PS50118"/>
    </source>
</evidence>
<keyword evidence="3" id="KW-0539">Nucleus</keyword>
<gene>
    <name evidence="6" type="ORF">B0F90DRAFT_1813749</name>
</gene>
<dbReference type="GO" id="GO:0000122">
    <property type="term" value="P:negative regulation of transcription by RNA polymerase II"/>
    <property type="evidence" value="ECO:0007669"/>
    <property type="project" value="TreeGrafter"/>
</dbReference>
<dbReference type="PANTHER" id="PTHR10270:SF161">
    <property type="entry name" value="SEX-DETERMINING REGION Y PROTEIN"/>
    <property type="match status" value="1"/>
</dbReference>
<dbReference type="CDD" id="cd01389">
    <property type="entry name" value="HMG-box_ROX1-like"/>
    <property type="match status" value="1"/>
</dbReference>
<dbReference type="PROSITE" id="PS50118">
    <property type="entry name" value="HMG_BOX_2"/>
    <property type="match status" value="1"/>
</dbReference>
<dbReference type="GO" id="GO:0030154">
    <property type="term" value="P:cell differentiation"/>
    <property type="evidence" value="ECO:0007669"/>
    <property type="project" value="TreeGrafter"/>
</dbReference>
<evidence type="ECO:0000256" key="1">
    <source>
        <dbReference type="ARBA" id="ARBA00023125"/>
    </source>
</evidence>
<accession>A0AAD4MBM5</accession>
<evidence type="ECO:0000256" key="3">
    <source>
        <dbReference type="PROSITE-ProRule" id="PRU00267"/>
    </source>
</evidence>
<keyword evidence="2" id="KW-0804">Transcription</keyword>
<keyword evidence="7" id="KW-1185">Reference proteome</keyword>
<dbReference type="EMBL" id="WTXG01000002">
    <property type="protein sequence ID" value="KAI0306894.1"/>
    <property type="molecule type" value="Genomic_DNA"/>
</dbReference>
<dbReference type="InterPro" id="IPR050140">
    <property type="entry name" value="SRY-related_HMG-box_TF-like"/>
</dbReference>
<dbReference type="GO" id="GO:0005634">
    <property type="term" value="C:nucleus"/>
    <property type="evidence" value="ECO:0007669"/>
    <property type="project" value="UniProtKB-UniRule"/>
</dbReference>
<dbReference type="SMART" id="SM00398">
    <property type="entry name" value="HMG"/>
    <property type="match status" value="1"/>
</dbReference>
<dbReference type="GO" id="GO:0000978">
    <property type="term" value="F:RNA polymerase II cis-regulatory region sequence-specific DNA binding"/>
    <property type="evidence" value="ECO:0007669"/>
    <property type="project" value="TreeGrafter"/>
</dbReference>
<evidence type="ECO:0000256" key="4">
    <source>
        <dbReference type="SAM" id="MobiDB-lite"/>
    </source>
</evidence>
<dbReference type="Pfam" id="PF00505">
    <property type="entry name" value="HMG_box"/>
    <property type="match status" value="1"/>
</dbReference>
<evidence type="ECO:0000256" key="2">
    <source>
        <dbReference type="ARBA" id="ARBA00023163"/>
    </source>
</evidence>
<reference evidence="6" key="1">
    <citation type="journal article" date="2022" name="New Phytol.">
        <title>Evolutionary transition to the ectomycorrhizal habit in the genomes of a hyperdiverse lineage of mushroom-forming fungi.</title>
        <authorList>
            <person name="Looney B."/>
            <person name="Miyauchi S."/>
            <person name="Morin E."/>
            <person name="Drula E."/>
            <person name="Courty P.E."/>
            <person name="Kohler A."/>
            <person name="Kuo A."/>
            <person name="LaButti K."/>
            <person name="Pangilinan J."/>
            <person name="Lipzen A."/>
            <person name="Riley R."/>
            <person name="Andreopoulos W."/>
            <person name="He G."/>
            <person name="Johnson J."/>
            <person name="Nolan M."/>
            <person name="Tritt A."/>
            <person name="Barry K.W."/>
            <person name="Grigoriev I.V."/>
            <person name="Nagy L.G."/>
            <person name="Hibbett D."/>
            <person name="Henrissat B."/>
            <person name="Matheny P.B."/>
            <person name="Labbe J."/>
            <person name="Martin F.M."/>
        </authorList>
    </citation>
    <scope>NUCLEOTIDE SEQUENCE</scope>
    <source>
        <strain evidence="6">BPL690</strain>
    </source>
</reference>
<dbReference type="InterPro" id="IPR009071">
    <property type="entry name" value="HMG_box_dom"/>
</dbReference>
<dbReference type="Gene3D" id="1.10.30.10">
    <property type="entry name" value="High mobility group box domain"/>
    <property type="match status" value="1"/>
</dbReference>
<dbReference type="SUPFAM" id="SSF47095">
    <property type="entry name" value="HMG-box"/>
    <property type="match status" value="1"/>
</dbReference>
<feature type="domain" description="HMG box" evidence="5">
    <location>
        <begin position="84"/>
        <end position="153"/>
    </location>
</feature>